<keyword evidence="2" id="KW-0119">Carbohydrate metabolism</keyword>
<dbReference type="EMBL" id="JACVVK020000407">
    <property type="protein sequence ID" value="KAK7475394.1"/>
    <property type="molecule type" value="Genomic_DNA"/>
</dbReference>
<protein>
    <submittedName>
        <fullName evidence="5">Uncharacterized protein</fullName>
    </submittedName>
</protein>
<dbReference type="AlphaFoldDB" id="A0ABD0JKJ3"/>
<evidence type="ECO:0000313" key="6">
    <source>
        <dbReference type="Proteomes" id="UP001519460"/>
    </source>
</evidence>
<dbReference type="GO" id="GO:0000272">
    <property type="term" value="P:polysaccharide catabolic process"/>
    <property type="evidence" value="ECO:0007669"/>
    <property type="project" value="UniProtKB-KW"/>
</dbReference>
<organism evidence="5 6">
    <name type="scientific">Batillaria attramentaria</name>
    <dbReference type="NCBI Taxonomy" id="370345"/>
    <lineage>
        <taxon>Eukaryota</taxon>
        <taxon>Metazoa</taxon>
        <taxon>Spiralia</taxon>
        <taxon>Lophotrochozoa</taxon>
        <taxon>Mollusca</taxon>
        <taxon>Gastropoda</taxon>
        <taxon>Caenogastropoda</taxon>
        <taxon>Sorbeoconcha</taxon>
        <taxon>Cerithioidea</taxon>
        <taxon>Batillariidae</taxon>
        <taxon>Batillaria</taxon>
    </lineage>
</organism>
<keyword evidence="6" id="KW-1185">Reference proteome</keyword>
<evidence type="ECO:0000256" key="4">
    <source>
        <dbReference type="SAM" id="SignalP"/>
    </source>
</evidence>
<keyword evidence="4" id="KW-0732">Signal</keyword>
<comment type="caution">
    <text evidence="5">The sequence shown here is derived from an EMBL/GenBank/DDBJ whole genome shotgun (WGS) entry which is preliminary data.</text>
</comment>
<feature type="chain" id="PRO_5044865024" evidence="4">
    <location>
        <begin position="19"/>
        <end position="483"/>
    </location>
</feature>
<sequence>MNLLRFFLLLGTLPLALCRLIIYPHATGAPRSDKFRVFLTRNLLTEESFVYMTSSDHRVKESTSAYPGRTVSWTSFAFDYAPVTVTVHTLRDFRTCTVLPSRYRIACRSQISLGFATFGVGANRTTMSVEFDNDQTGPDKDVTDKLFIFADAPESNVPSKDDRSVLYYDVGMHDLNGQLAIPEGVKEVYLAPGAYVEGGFITTSSHPVTIHGRGVLDARNYTWHDDRFRMAMITMLEGSNHTVEGITLSDPTQFFLHALSDYVTISNVKTLGAWVYNNDGFTLGFGGVITDSFVHANDDSIKLYSSNVTVTRCVIWQAQNGAVFQFGWWPTRTVHFIQVSYVDVIHVDWCTFRGDNCDGISDNDAVFDLAGNTTLFNSSYMTFTEIHVEGYCPRIFNFRFPDEAKGVFADVTFQNLQIDSQYNPNRLIYNVIAGSGKAGRVENWGFLNFVISERCVSDPSKSNFLIGNGSTSNIFFECPEKYQ</sequence>
<keyword evidence="1" id="KW-0677">Repeat</keyword>
<keyword evidence="3" id="KW-0624">Polysaccharide degradation</keyword>
<reference evidence="5 6" key="1">
    <citation type="journal article" date="2023" name="Sci. Data">
        <title>Genome assembly of the Korean intertidal mud-creeper Batillaria attramentaria.</title>
        <authorList>
            <person name="Patra A.K."/>
            <person name="Ho P.T."/>
            <person name="Jun S."/>
            <person name="Lee S.J."/>
            <person name="Kim Y."/>
            <person name="Won Y.J."/>
        </authorList>
    </citation>
    <scope>NUCLEOTIDE SEQUENCE [LARGE SCALE GENOMIC DNA]</scope>
    <source>
        <strain evidence="5">Wonlab-2016</strain>
    </source>
</reference>
<dbReference type="InterPro" id="IPR011050">
    <property type="entry name" value="Pectin_lyase_fold/virulence"/>
</dbReference>
<dbReference type="Proteomes" id="UP001519460">
    <property type="component" value="Unassembled WGS sequence"/>
</dbReference>
<gene>
    <name evidence="5" type="ORF">BaRGS_00033344</name>
</gene>
<evidence type="ECO:0000256" key="1">
    <source>
        <dbReference type="ARBA" id="ARBA00022737"/>
    </source>
</evidence>
<dbReference type="PANTHER" id="PTHR31736">
    <property type="match status" value="1"/>
</dbReference>
<evidence type="ECO:0000256" key="2">
    <source>
        <dbReference type="ARBA" id="ARBA00023277"/>
    </source>
</evidence>
<accession>A0ABD0JKJ3</accession>
<dbReference type="SUPFAM" id="SSF51126">
    <property type="entry name" value="Pectin lyase-like"/>
    <property type="match status" value="1"/>
</dbReference>
<evidence type="ECO:0000256" key="3">
    <source>
        <dbReference type="ARBA" id="ARBA00023326"/>
    </source>
</evidence>
<dbReference type="PANTHER" id="PTHR31736:SF9">
    <property type="entry name" value="ENDO-XYLOGALACTURONAN HYDROLASE A-RELATED"/>
    <property type="match status" value="1"/>
</dbReference>
<feature type="signal peptide" evidence="4">
    <location>
        <begin position="1"/>
        <end position="18"/>
    </location>
</feature>
<name>A0ABD0JKJ3_9CAEN</name>
<proteinExistence type="predicted"/>
<evidence type="ECO:0000313" key="5">
    <source>
        <dbReference type="EMBL" id="KAK7475394.1"/>
    </source>
</evidence>
<dbReference type="InterPro" id="IPR012334">
    <property type="entry name" value="Pectin_lyas_fold"/>
</dbReference>
<dbReference type="Gene3D" id="2.160.20.10">
    <property type="entry name" value="Single-stranded right-handed beta-helix, Pectin lyase-like"/>
    <property type="match status" value="1"/>
</dbReference>